<evidence type="ECO:0000313" key="12">
    <source>
        <dbReference type="Proteomes" id="UP000298656"/>
    </source>
</evidence>
<evidence type="ECO:0000313" key="11">
    <source>
        <dbReference type="EMBL" id="QCP51184.1"/>
    </source>
</evidence>
<evidence type="ECO:0000256" key="1">
    <source>
        <dbReference type="ARBA" id="ARBA00004167"/>
    </source>
</evidence>
<evidence type="ECO:0000256" key="8">
    <source>
        <dbReference type="ARBA" id="ARBA00023010"/>
    </source>
</evidence>
<keyword evidence="12" id="KW-1185">Reference proteome</keyword>
<evidence type="ECO:0000256" key="10">
    <source>
        <dbReference type="HAMAP-Rule" id="MF_00237"/>
    </source>
</evidence>
<evidence type="ECO:0000256" key="9">
    <source>
        <dbReference type="ARBA" id="ARBA00023136"/>
    </source>
</evidence>
<dbReference type="AlphaFoldDB" id="A0A4P8IVM8"/>
<keyword evidence="9 10" id="KW-0472">Membrane</keyword>
<dbReference type="EMBL" id="CP040077">
    <property type="protein sequence ID" value="QCP51184.1"/>
    <property type="molecule type" value="Genomic_DNA"/>
</dbReference>
<name>A0A4P8IVM8_9BURK</name>
<accession>A0A4P8IVM8</accession>
<dbReference type="GO" id="GO:0033281">
    <property type="term" value="C:TAT protein transport complex"/>
    <property type="evidence" value="ECO:0007669"/>
    <property type="project" value="UniProtKB-UniRule"/>
</dbReference>
<evidence type="ECO:0000256" key="3">
    <source>
        <dbReference type="ARBA" id="ARBA00022475"/>
    </source>
</evidence>
<reference evidence="11 12" key="1">
    <citation type="submission" date="2019-05" db="EMBL/GenBank/DDBJ databases">
        <title>Burkholderia sp. DHOD12, isolated from subtropical forest soil.</title>
        <authorList>
            <person name="Gao Z.-H."/>
            <person name="Qiu L.-H."/>
        </authorList>
    </citation>
    <scope>NUCLEOTIDE SEQUENCE [LARGE SCALE GENOMIC DNA]</scope>
    <source>
        <strain evidence="11 12">DHOD12</strain>
    </source>
</reference>
<dbReference type="PRINTS" id="PR01506">
    <property type="entry name" value="TATBPROTEIN"/>
</dbReference>
<dbReference type="PANTHER" id="PTHR33162">
    <property type="entry name" value="SEC-INDEPENDENT PROTEIN TRANSLOCASE PROTEIN TATA, CHLOROPLASTIC"/>
    <property type="match status" value="1"/>
</dbReference>
<dbReference type="HAMAP" id="MF_00237">
    <property type="entry name" value="TatB"/>
    <property type="match status" value="1"/>
</dbReference>
<dbReference type="InterPro" id="IPR018448">
    <property type="entry name" value="TatB"/>
</dbReference>
<comment type="similarity">
    <text evidence="10">Belongs to the TatB family.</text>
</comment>
<dbReference type="Pfam" id="PF02416">
    <property type="entry name" value="TatA_B_E"/>
    <property type="match status" value="1"/>
</dbReference>
<evidence type="ECO:0000256" key="7">
    <source>
        <dbReference type="ARBA" id="ARBA00022989"/>
    </source>
</evidence>
<comment type="function">
    <text evidence="10">Part of the twin-arginine translocation (Tat) system that transports large folded proteins containing a characteristic twin-arginine motif in their signal peptide across membranes. Together with TatC, TatB is part of a receptor directly interacting with Tat signal peptides. TatB may form an oligomeric binding site that transiently accommodates folded Tat precursor proteins before their translocation.</text>
</comment>
<gene>
    <name evidence="10 11" type="primary">tatB</name>
    <name evidence="11" type="ORF">FAZ95_19740</name>
</gene>
<keyword evidence="6 10" id="KW-0653">Protein transport</keyword>
<dbReference type="KEGG" id="tvl:FAZ95_19740"/>
<dbReference type="PANTHER" id="PTHR33162:SF1">
    <property type="entry name" value="SEC-INDEPENDENT PROTEIN TRANSLOCASE PROTEIN TATA, CHLOROPLASTIC"/>
    <property type="match status" value="1"/>
</dbReference>
<keyword evidence="7 10" id="KW-1133">Transmembrane helix</keyword>
<sequence length="181" mass="19897">MLDLGLTKMALIGVVALVVLGPERLPRVARTAGALFGRAQRYINDVKAEVTREIELDELRRMRTEFETAASNVENTIHENVKRHETELNEAWSAGTSVSPSIAGGATFSESSIVDGGAGAGASSWRGSVAHVGKRKSWRMKQAATPTWYKRATLRRTHVQSGAARVARHTPLSLRRTKRFF</sequence>
<dbReference type="RefSeq" id="WP_137333989.1">
    <property type="nucleotide sequence ID" value="NZ_CP040077.1"/>
</dbReference>
<dbReference type="Gene3D" id="1.20.5.3310">
    <property type="match status" value="1"/>
</dbReference>
<keyword evidence="4" id="KW-0997">Cell inner membrane</keyword>
<evidence type="ECO:0000256" key="4">
    <source>
        <dbReference type="ARBA" id="ARBA00022519"/>
    </source>
</evidence>
<dbReference type="NCBIfam" id="TIGR01410">
    <property type="entry name" value="tatB"/>
    <property type="match status" value="1"/>
</dbReference>
<keyword evidence="2 10" id="KW-0813">Transport</keyword>
<dbReference type="Proteomes" id="UP000298656">
    <property type="component" value="Chromosome 1"/>
</dbReference>
<proteinExistence type="inferred from homology"/>
<comment type="subunit">
    <text evidence="10">The Tat system comprises two distinct complexes: a TatABC complex, containing multiple copies of TatA, TatB and TatC subunits, and a separate TatA complex, containing only TatA subunits. Substrates initially bind to the TatABC complex, which probably triggers association of the separate TatA complex to form the active translocon.</text>
</comment>
<organism evidence="11 12">
    <name type="scientific">Trinickia violacea</name>
    <dbReference type="NCBI Taxonomy" id="2571746"/>
    <lineage>
        <taxon>Bacteria</taxon>
        <taxon>Pseudomonadati</taxon>
        <taxon>Pseudomonadota</taxon>
        <taxon>Betaproteobacteria</taxon>
        <taxon>Burkholderiales</taxon>
        <taxon>Burkholderiaceae</taxon>
        <taxon>Trinickia</taxon>
    </lineage>
</organism>
<protein>
    <recommendedName>
        <fullName evidence="10">Sec-independent protein translocase protein TatB</fullName>
    </recommendedName>
</protein>
<evidence type="ECO:0000256" key="5">
    <source>
        <dbReference type="ARBA" id="ARBA00022692"/>
    </source>
</evidence>
<dbReference type="OrthoDB" id="9816005at2"/>
<keyword evidence="5 10" id="KW-0812">Transmembrane</keyword>
<comment type="subcellular location">
    <subcellularLocation>
        <location evidence="10">Cell membrane</location>
        <topology evidence="10">Single-pass membrane protein</topology>
    </subcellularLocation>
    <subcellularLocation>
        <location evidence="1">Membrane</location>
        <topology evidence="1">Single-pass membrane protein</topology>
    </subcellularLocation>
</comment>
<evidence type="ECO:0000256" key="6">
    <source>
        <dbReference type="ARBA" id="ARBA00022927"/>
    </source>
</evidence>
<keyword evidence="8 10" id="KW-0811">Translocation</keyword>
<dbReference type="InterPro" id="IPR003369">
    <property type="entry name" value="TatA/B/E"/>
</dbReference>
<dbReference type="GO" id="GO:0008320">
    <property type="term" value="F:protein transmembrane transporter activity"/>
    <property type="evidence" value="ECO:0007669"/>
    <property type="project" value="UniProtKB-UniRule"/>
</dbReference>
<evidence type="ECO:0000256" key="2">
    <source>
        <dbReference type="ARBA" id="ARBA00022448"/>
    </source>
</evidence>
<dbReference type="GO" id="GO:0043953">
    <property type="term" value="P:protein transport by the Tat complex"/>
    <property type="evidence" value="ECO:0007669"/>
    <property type="project" value="UniProtKB-UniRule"/>
</dbReference>
<keyword evidence="3 10" id="KW-1003">Cell membrane</keyword>